<dbReference type="CDD" id="cd00156">
    <property type="entry name" value="REC"/>
    <property type="match status" value="1"/>
</dbReference>
<name>A0ABS1GGU7_9AQUI</name>
<reference evidence="8 9" key="1">
    <citation type="journal article" date="2021" name="Syst. Appl. Microbiol.">
        <title>Persephonella atlantica sp. nov.: How to adapt to physico-chemical gradients in high temperature hydrothermal habitats.</title>
        <authorList>
            <person name="Francois D.X."/>
            <person name="Godfroy A."/>
            <person name="Mathien C."/>
            <person name="Aube J."/>
            <person name="Cathalot C."/>
            <person name="Lesongeur F."/>
            <person name="L'Haridon S."/>
            <person name="Philippon X."/>
            <person name="Roussel E.G."/>
        </authorList>
    </citation>
    <scope>NUCLEOTIDE SEQUENCE [LARGE SCALE GENOMIC DNA]</scope>
    <source>
        <strain evidence="8 9">MO1340</strain>
    </source>
</reference>
<proteinExistence type="predicted"/>
<evidence type="ECO:0000313" key="9">
    <source>
        <dbReference type="Proteomes" id="UP000772812"/>
    </source>
</evidence>
<dbReference type="SUPFAM" id="SSF52172">
    <property type="entry name" value="CheY-like"/>
    <property type="match status" value="1"/>
</dbReference>
<dbReference type="InterPro" id="IPR001789">
    <property type="entry name" value="Sig_transdc_resp-reg_receiver"/>
</dbReference>
<evidence type="ECO:0000256" key="6">
    <source>
        <dbReference type="PROSITE-ProRule" id="PRU00169"/>
    </source>
</evidence>
<evidence type="ECO:0000313" key="8">
    <source>
        <dbReference type="EMBL" id="MBK3332163.1"/>
    </source>
</evidence>
<dbReference type="EMBL" id="JAACYA010000001">
    <property type="protein sequence ID" value="MBK3332163.1"/>
    <property type="molecule type" value="Genomic_DNA"/>
</dbReference>
<dbReference type="RefSeq" id="WP_200673548.1">
    <property type="nucleotide sequence ID" value="NZ_JAACYA010000001.1"/>
</dbReference>
<dbReference type="SMART" id="SM00862">
    <property type="entry name" value="Trans_reg_C"/>
    <property type="match status" value="1"/>
</dbReference>
<dbReference type="InterPro" id="IPR016032">
    <property type="entry name" value="Sig_transdc_resp-reg_C-effctor"/>
</dbReference>
<feature type="domain" description="Response regulatory" evidence="7">
    <location>
        <begin position="4"/>
        <end position="118"/>
    </location>
</feature>
<evidence type="ECO:0000256" key="5">
    <source>
        <dbReference type="ARBA" id="ARBA00023163"/>
    </source>
</evidence>
<dbReference type="InterPro" id="IPR036388">
    <property type="entry name" value="WH-like_DNA-bd_sf"/>
</dbReference>
<evidence type="ECO:0000256" key="2">
    <source>
        <dbReference type="ARBA" id="ARBA00023012"/>
    </source>
</evidence>
<evidence type="ECO:0000256" key="4">
    <source>
        <dbReference type="ARBA" id="ARBA00023125"/>
    </source>
</evidence>
<evidence type="ECO:0000256" key="3">
    <source>
        <dbReference type="ARBA" id="ARBA00023015"/>
    </source>
</evidence>
<dbReference type="InterPro" id="IPR001867">
    <property type="entry name" value="OmpR/PhoB-type_DNA-bd"/>
</dbReference>
<dbReference type="PANTHER" id="PTHR48111">
    <property type="entry name" value="REGULATOR OF RPOS"/>
    <property type="match status" value="1"/>
</dbReference>
<keyword evidence="2" id="KW-0902">Two-component regulatory system</keyword>
<dbReference type="PANTHER" id="PTHR48111:SF1">
    <property type="entry name" value="TWO-COMPONENT RESPONSE REGULATOR ORR33"/>
    <property type="match status" value="1"/>
</dbReference>
<dbReference type="InterPro" id="IPR039420">
    <property type="entry name" value="WalR-like"/>
</dbReference>
<dbReference type="InterPro" id="IPR011006">
    <property type="entry name" value="CheY-like_superfamily"/>
</dbReference>
<dbReference type="SUPFAM" id="SSF46894">
    <property type="entry name" value="C-terminal effector domain of the bipartite response regulators"/>
    <property type="match status" value="1"/>
</dbReference>
<keyword evidence="1 6" id="KW-0597">Phosphoprotein</keyword>
<accession>A0ABS1GGU7</accession>
<keyword evidence="5" id="KW-0804">Transcription</keyword>
<dbReference type="Gene3D" id="1.10.10.10">
    <property type="entry name" value="Winged helix-like DNA-binding domain superfamily/Winged helix DNA-binding domain"/>
    <property type="match status" value="1"/>
</dbReference>
<protein>
    <submittedName>
        <fullName evidence="8">Response regulator transcription factor</fullName>
    </submittedName>
</protein>
<dbReference type="Pfam" id="PF00072">
    <property type="entry name" value="Response_reg"/>
    <property type="match status" value="1"/>
</dbReference>
<dbReference type="SMART" id="SM00448">
    <property type="entry name" value="REC"/>
    <property type="match status" value="1"/>
</dbReference>
<dbReference type="Proteomes" id="UP000772812">
    <property type="component" value="Unassembled WGS sequence"/>
</dbReference>
<evidence type="ECO:0000259" key="7">
    <source>
        <dbReference type="PROSITE" id="PS50110"/>
    </source>
</evidence>
<keyword evidence="9" id="KW-1185">Reference proteome</keyword>
<organism evidence="8 9">
    <name type="scientific">Persephonella atlantica</name>
    <dbReference type="NCBI Taxonomy" id="2699429"/>
    <lineage>
        <taxon>Bacteria</taxon>
        <taxon>Pseudomonadati</taxon>
        <taxon>Aquificota</taxon>
        <taxon>Aquificia</taxon>
        <taxon>Aquificales</taxon>
        <taxon>Hydrogenothermaceae</taxon>
        <taxon>Persephonella</taxon>
    </lineage>
</organism>
<feature type="modified residue" description="4-aspartylphosphate" evidence="6">
    <location>
        <position position="53"/>
    </location>
</feature>
<sequence length="207" mass="23420">MNGKVLLIEDDHILAKSLAKFLEINGFKVDIAPSYEEGAFKTLDNKYDIYLIDVNLGDGNGIDLLEALKLSEDETPAIFISALKDIKTIAKSFEVGAEDYIKKPFDPEELLIRIKGRLKKKETLKYGDIIFKNGRFFKNGKEIQLGEVQKDILLKLIENRGRVVPKEILYDLMYSPSPTALRVMLNKIKKKTGIEIKAVRGIGYVID</sequence>
<keyword evidence="3" id="KW-0805">Transcription regulation</keyword>
<dbReference type="PROSITE" id="PS50110">
    <property type="entry name" value="RESPONSE_REGULATORY"/>
    <property type="match status" value="1"/>
</dbReference>
<gene>
    <name evidence="8" type="ORF">GWK41_03660</name>
</gene>
<evidence type="ECO:0000256" key="1">
    <source>
        <dbReference type="ARBA" id="ARBA00022553"/>
    </source>
</evidence>
<dbReference type="Gene3D" id="3.40.50.2300">
    <property type="match status" value="1"/>
</dbReference>
<keyword evidence="4" id="KW-0238">DNA-binding</keyword>
<comment type="caution">
    <text evidence="8">The sequence shown here is derived from an EMBL/GenBank/DDBJ whole genome shotgun (WGS) entry which is preliminary data.</text>
</comment>